<dbReference type="SUPFAM" id="SSF51735">
    <property type="entry name" value="NAD(P)-binding Rossmann-fold domains"/>
    <property type="match status" value="1"/>
</dbReference>
<comment type="function">
    <text evidence="1">Catalyzes the reversible oxidative deamination of glutamate to alpha-ketoglutarate and ammonia.</text>
</comment>
<dbReference type="GO" id="GO:0006520">
    <property type="term" value="P:amino acid metabolic process"/>
    <property type="evidence" value="ECO:0007669"/>
    <property type="project" value="InterPro"/>
</dbReference>
<dbReference type="InterPro" id="IPR006095">
    <property type="entry name" value="Glu/Leu/Phe/Val/Trp_DH"/>
</dbReference>
<feature type="domain" description="Glutamate/phenylalanine/leucine/valine/L-tryptophan dehydrogenase C-terminal" evidence="8">
    <location>
        <begin position="147"/>
        <end position="337"/>
    </location>
</feature>
<dbReference type="Gene3D" id="3.40.50.10860">
    <property type="entry name" value="Leucine Dehydrogenase, chain A, domain 1"/>
    <property type="match status" value="1"/>
</dbReference>
<dbReference type="Pfam" id="PF02812">
    <property type="entry name" value="ELFV_dehydrog_N"/>
    <property type="match status" value="1"/>
</dbReference>
<proteinExistence type="inferred from homology"/>
<evidence type="ECO:0000256" key="1">
    <source>
        <dbReference type="ARBA" id="ARBA00003868"/>
    </source>
</evidence>
<keyword evidence="6" id="KW-0547">Nucleotide-binding</keyword>
<dbReference type="SMART" id="SM00839">
    <property type="entry name" value="ELFV_dehydrog"/>
    <property type="match status" value="1"/>
</dbReference>
<dbReference type="PANTHER" id="PTHR42722:SF1">
    <property type="entry name" value="VALINE DEHYDROGENASE"/>
    <property type="match status" value="1"/>
</dbReference>
<dbReference type="Proteomes" id="UP000316449">
    <property type="component" value="Unassembled WGS sequence"/>
</dbReference>
<dbReference type="GO" id="GO:0000166">
    <property type="term" value="F:nucleotide binding"/>
    <property type="evidence" value="ECO:0007669"/>
    <property type="project" value="UniProtKB-KW"/>
</dbReference>
<comment type="similarity">
    <text evidence="2 7">Belongs to the Glu/Leu/Phe/Val dehydrogenases family.</text>
</comment>
<evidence type="ECO:0000313" key="9">
    <source>
        <dbReference type="EMBL" id="RZO24937.1"/>
    </source>
</evidence>
<feature type="active site" description="Proton donor/acceptor" evidence="5">
    <location>
        <position position="92"/>
    </location>
</feature>
<dbReference type="InterPro" id="IPR006097">
    <property type="entry name" value="Glu/Leu/Phe/Val/Trp_DH_dimer"/>
</dbReference>
<dbReference type="PRINTS" id="PR00082">
    <property type="entry name" value="GLFDHDRGNASE"/>
</dbReference>
<dbReference type="InterPro" id="IPR046346">
    <property type="entry name" value="Aminoacid_DH-like_N_sf"/>
</dbReference>
<dbReference type="Gene3D" id="3.40.50.720">
    <property type="entry name" value="NAD(P)-binding Rossmann-like Domain"/>
    <property type="match status" value="1"/>
</dbReference>
<protein>
    <submittedName>
        <fullName evidence="9">Glu/Leu/Phe/Val dehydrogenase</fullName>
    </submittedName>
</protein>
<dbReference type="AlphaFoldDB" id="A0A520MUQ5"/>
<dbReference type="InterPro" id="IPR016211">
    <property type="entry name" value="Glu/Phe/Leu/Val/Trp_DH_bac/arc"/>
</dbReference>
<keyword evidence="4 6" id="KW-0520">NAD</keyword>
<evidence type="ECO:0000256" key="2">
    <source>
        <dbReference type="ARBA" id="ARBA00006382"/>
    </source>
</evidence>
<dbReference type="InterPro" id="IPR006096">
    <property type="entry name" value="Glu/Leu/Phe/Val/Trp_DH_C"/>
</dbReference>
<feature type="binding site" evidence="6">
    <location>
        <begin position="182"/>
        <end position="187"/>
    </location>
    <ligand>
        <name>NAD(+)</name>
        <dbReference type="ChEBI" id="CHEBI:57540"/>
    </ligand>
</feature>
<evidence type="ECO:0000256" key="5">
    <source>
        <dbReference type="PIRSR" id="PIRSR000188-1"/>
    </source>
</evidence>
<organism evidence="9 10">
    <name type="scientific">SAR86 cluster bacterium</name>
    <dbReference type="NCBI Taxonomy" id="2030880"/>
    <lineage>
        <taxon>Bacteria</taxon>
        <taxon>Pseudomonadati</taxon>
        <taxon>Pseudomonadota</taxon>
        <taxon>Gammaproteobacteria</taxon>
        <taxon>SAR86 cluster</taxon>
    </lineage>
</organism>
<dbReference type="InterPro" id="IPR036291">
    <property type="entry name" value="NAD(P)-bd_dom_sf"/>
</dbReference>
<name>A0A520MUQ5_9GAMM</name>
<evidence type="ECO:0000313" key="10">
    <source>
        <dbReference type="Proteomes" id="UP000316449"/>
    </source>
</evidence>
<evidence type="ECO:0000256" key="6">
    <source>
        <dbReference type="PIRSR" id="PIRSR000188-2"/>
    </source>
</evidence>
<dbReference type="EMBL" id="SHBK01000004">
    <property type="protein sequence ID" value="RZO24937.1"/>
    <property type="molecule type" value="Genomic_DNA"/>
</dbReference>
<dbReference type="PIRSF" id="PIRSF000188">
    <property type="entry name" value="Phe_leu_dh"/>
    <property type="match status" value="1"/>
</dbReference>
<evidence type="ECO:0000256" key="3">
    <source>
        <dbReference type="ARBA" id="ARBA00023002"/>
    </source>
</evidence>
<dbReference type="GO" id="GO:0016639">
    <property type="term" value="F:oxidoreductase activity, acting on the CH-NH2 group of donors, NAD or NADP as acceptor"/>
    <property type="evidence" value="ECO:0007669"/>
    <property type="project" value="InterPro"/>
</dbReference>
<gene>
    <name evidence="9" type="ORF">EVA98_00610</name>
</gene>
<dbReference type="Pfam" id="PF00208">
    <property type="entry name" value="ELFV_dehydrog"/>
    <property type="match status" value="2"/>
</dbReference>
<evidence type="ECO:0000256" key="7">
    <source>
        <dbReference type="RuleBase" id="RU004417"/>
    </source>
</evidence>
<sequence length="339" mass="37327">MIFKDITDINFHGVNVPSHHEFNHEKVYYYEDELVGLKSLIAIHSSAKGPAIGGCRYRRYDSFEAGLNDVLRLSKGMTDKNDVANIPFGGGKAIIFSQGNKSEAMLQSFASFLNLLKGSYISAEDIGISLEDIRFIKNHTDYVFDNVDPGPFTAKGLFYSIEQAIEIYFSEDLKDKKIAIQGAGSVGKRLAEYLASSGAQVFISDIDHSKLDEFNNKNIICVDDAFSIECDLFSPCAVGAIFTKESIYNLNCKIIAGGANNQLLDGTIANELDQMGIVFIPDVLINSGGVIGLTKDFLNRDDAQTEQALRDIAVRVKSLMIESQQKSISIYDALLTKNL</sequence>
<dbReference type="SUPFAM" id="SSF53223">
    <property type="entry name" value="Aminoacid dehydrogenase-like, N-terminal domain"/>
    <property type="match status" value="1"/>
</dbReference>
<evidence type="ECO:0000259" key="8">
    <source>
        <dbReference type="SMART" id="SM00839"/>
    </source>
</evidence>
<comment type="caution">
    <text evidence="9">The sequence shown here is derived from an EMBL/GenBank/DDBJ whole genome shotgun (WGS) entry which is preliminary data.</text>
</comment>
<keyword evidence="3 7" id="KW-0560">Oxidoreductase</keyword>
<dbReference type="PANTHER" id="PTHR42722">
    <property type="entry name" value="LEUCINE DEHYDROGENASE"/>
    <property type="match status" value="1"/>
</dbReference>
<evidence type="ECO:0000256" key="4">
    <source>
        <dbReference type="ARBA" id="ARBA00023027"/>
    </source>
</evidence>
<accession>A0A520MUQ5</accession>
<reference evidence="9 10" key="1">
    <citation type="submission" date="2019-02" db="EMBL/GenBank/DDBJ databases">
        <title>Prokaryotic population dynamics and viral predation in marine succession experiment using metagenomics: the confinement effect.</title>
        <authorList>
            <person name="Haro-Moreno J.M."/>
            <person name="Rodriguez-Valera F."/>
            <person name="Lopez-Perez M."/>
        </authorList>
    </citation>
    <scope>NUCLEOTIDE SEQUENCE [LARGE SCALE GENOMIC DNA]</scope>
    <source>
        <strain evidence="9">MED-G165</strain>
    </source>
</reference>